<dbReference type="CDD" id="cd09110">
    <property type="entry name" value="PLDc_CLS_1"/>
    <property type="match status" value="1"/>
</dbReference>
<dbReference type="SMART" id="SM00155">
    <property type="entry name" value="PLDc"/>
    <property type="match status" value="2"/>
</dbReference>
<dbReference type="GO" id="GO:0032049">
    <property type="term" value="P:cardiolipin biosynthetic process"/>
    <property type="evidence" value="ECO:0007669"/>
    <property type="project" value="UniProtKB-ARBA"/>
</dbReference>
<dbReference type="InterPro" id="IPR001736">
    <property type="entry name" value="PLipase_D/transphosphatidylase"/>
</dbReference>
<gene>
    <name evidence="2" type="ORF">AWH69_13740</name>
</gene>
<dbReference type="GO" id="GO:0030572">
    <property type="term" value="F:phosphatidyltransferase activity"/>
    <property type="evidence" value="ECO:0007669"/>
    <property type="project" value="UniProtKB-ARBA"/>
</dbReference>
<dbReference type="AlphaFoldDB" id="A0A176Q9P4"/>
<evidence type="ECO:0000313" key="2">
    <source>
        <dbReference type="EMBL" id="OAB86395.1"/>
    </source>
</evidence>
<reference evidence="2 3" key="1">
    <citation type="submission" date="2016-01" db="EMBL/GenBank/DDBJ databases">
        <title>Janibacter melonis strain CD11_4 genome sequencing and assembly.</title>
        <authorList>
            <person name="Nair G.R."/>
            <person name="Kaur G."/>
            <person name="Chander A.M."/>
            <person name="Mayilraj S."/>
        </authorList>
    </citation>
    <scope>NUCLEOTIDE SEQUENCE [LARGE SCALE GENOMIC DNA]</scope>
    <source>
        <strain evidence="2 3">CD11-4</strain>
    </source>
</reference>
<dbReference type="RefSeq" id="WP_068277070.1">
    <property type="nucleotide sequence ID" value="NZ_BAAAKD010000010.1"/>
</dbReference>
<organism evidence="2 3">
    <name type="scientific">Janibacter melonis</name>
    <dbReference type="NCBI Taxonomy" id="262209"/>
    <lineage>
        <taxon>Bacteria</taxon>
        <taxon>Bacillati</taxon>
        <taxon>Actinomycetota</taxon>
        <taxon>Actinomycetes</taxon>
        <taxon>Micrococcales</taxon>
        <taxon>Intrasporangiaceae</taxon>
        <taxon>Janibacter</taxon>
    </lineage>
</organism>
<evidence type="ECO:0000313" key="3">
    <source>
        <dbReference type="Proteomes" id="UP000076976"/>
    </source>
</evidence>
<protein>
    <submittedName>
        <fullName evidence="2">Cardiolipin synthase B</fullName>
    </submittedName>
</protein>
<dbReference type="PANTHER" id="PTHR21248:SF22">
    <property type="entry name" value="PHOSPHOLIPASE D"/>
    <property type="match status" value="1"/>
</dbReference>
<evidence type="ECO:0000259" key="1">
    <source>
        <dbReference type="PROSITE" id="PS50035"/>
    </source>
</evidence>
<dbReference type="STRING" id="262209.AWH69_13740"/>
<proteinExistence type="predicted"/>
<dbReference type="Pfam" id="PF13091">
    <property type="entry name" value="PLDc_2"/>
    <property type="match status" value="2"/>
</dbReference>
<accession>A0A176Q9P4</accession>
<feature type="domain" description="PLD phosphodiesterase" evidence="1">
    <location>
        <begin position="155"/>
        <end position="182"/>
    </location>
</feature>
<dbReference type="Gene3D" id="3.30.870.10">
    <property type="entry name" value="Endonuclease Chain A"/>
    <property type="match status" value="2"/>
</dbReference>
<comment type="caution">
    <text evidence="2">The sequence shown here is derived from an EMBL/GenBank/DDBJ whole genome shotgun (WGS) entry which is preliminary data.</text>
</comment>
<feature type="domain" description="PLD phosphodiesterase" evidence="1">
    <location>
        <begin position="323"/>
        <end position="350"/>
    </location>
</feature>
<sequence length="410" mass="46329">MSRFSPRRTIRQGLAATLAAQATTVAALLFVDSRRKRDRPSRRLPRVEPHDVPVPGGDLRIYTSGESLFDDMLADIDAATHRVFFESYIWKGDEIGHAFRDALVRAHERGVEVFVAFDEFANLVVPRSFFAGLPDGIHVKRHPLLGRFPFVTPRQSGRNHRKLLVVDSRAAYLGGYNVGSLYADRWRDTHARVSGEMVVELANAFVDYWNVAPGRCSPHLEHPDSRTWSSTMRVHRNIPTDMVYPIRNMYLEAIDRADERILLTAAYFIPDDVLTRALVEAARRGVDVRILVPHFSNHVVADWLSRRSYTELLSGGVRILRYENAMVHAKTATIDGRWTTLGTANIDRLSLAGNYEINLEILDADVAAQMEEVFAADALNSTEITLAQWVERPFVSRLAEGLLSPYRPLL</sequence>
<dbReference type="SUPFAM" id="SSF56024">
    <property type="entry name" value="Phospholipase D/nuclease"/>
    <property type="match status" value="2"/>
</dbReference>
<dbReference type="PANTHER" id="PTHR21248">
    <property type="entry name" value="CARDIOLIPIN SYNTHASE"/>
    <property type="match status" value="1"/>
</dbReference>
<dbReference type="CDD" id="cd09159">
    <property type="entry name" value="PLDc_ybhO_like_2"/>
    <property type="match status" value="1"/>
</dbReference>
<dbReference type="Proteomes" id="UP000076976">
    <property type="component" value="Unassembled WGS sequence"/>
</dbReference>
<dbReference type="InterPro" id="IPR025202">
    <property type="entry name" value="PLD-like_dom"/>
</dbReference>
<name>A0A176Q9P4_9MICO</name>
<dbReference type="EMBL" id="LQZG01000004">
    <property type="protein sequence ID" value="OAB86395.1"/>
    <property type="molecule type" value="Genomic_DNA"/>
</dbReference>
<keyword evidence="3" id="KW-1185">Reference proteome</keyword>
<dbReference type="PROSITE" id="PS50035">
    <property type="entry name" value="PLD"/>
    <property type="match status" value="2"/>
</dbReference>